<comment type="caution">
    <text evidence="2">The sequence shown here is derived from an EMBL/GenBank/DDBJ whole genome shotgun (WGS) entry which is preliminary data.</text>
</comment>
<evidence type="ECO:0000313" key="3">
    <source>
        <dbReference type="Proteomes" id="UP000031561"/>
    </source>
</evidence>
<reference evidence="2 3" key="1">
    <citation type="journal article" date="2015" name="Genome Announc.">
        <title>Draft Genome Sequence of Filamentous Marine Cyanobacterium Lyngbya confervoides Strain BDU141951.</title>
        <authorList>
            <person name="Chandrababunaidu M.M."/>
            <person name="Sen D."/>
            <person name="Tripathy S."/>
        </authorList>
    </citation>
    <scope>NUCLEOTIDE SEQUENCE [LARGE SCALE GENOMIC DNA]</scope>
    <source>
        <strain evidence="2 3">BDU141951</strain>
    </source>
</reference>
<name>A0ABD4T119_9CYAN</name>
<gene>
    <name evidence="2" type="ORF">QQ91_0004570</name>
</gene>
<organism evidence="2 3">
    <name type="scientific">Lyngbya confervoides BDU141951</name>
    <dbReference type="NCBI Taxonomy" id="1574623"/>
    <lineage>
        <taxon>Bacteria</taxon>
        <taxon>Bacillati</taxon>
        <taxon>Cyanobacteriota</taxon>
        <taxon>Cyanophyceae</taxon>
        <taxon>Oscillatoriophycideae</taxon>
        <taxon>Oscillatoriales</taxon>
        <taxon>Microcoleaceae</taxon>
        <taxon>Lyngbya</taxon>
    </lineage>
</organism>
<evidence type="ECO:0008006" key="4">
    <source>
        <dbReference type="Google" id="ProtNLM"/>
    </source>
</evidence>
<keyword evidence="3" id="KW-1185">Reference proteome</keyword>
<feature type="region of interest" description="Disordered" evidence="1">
    <location>
        <begin position="75"/>
        <end position="195"/>
    </location>
</feature>
<protein>
    <recommendedName>
        <fullName evidence="4">DRBM domain-containing protein</fullName>
    </recommendedName>
</protein>
<dbReference type="Proteomes" id="UP000031561">
    <property type="component" value="Unassembled WGS sequence"/>
</dbReference>
<dbReference type="EMBL" id="JTHE03000029">
    <property type="protein sequence ID" value="MCM1982106.1"/>
    <property type="molecule type" value="Genomic_DNA"/>
</dbReference>
<feature type="compositionally biased region" description="Basic residues" evidence="1">
    <location>
        <begin position="176"/>
        <end position="185"/>
    </location>
</feature>
<evidence type="ECO:0000313" key="2">
    <source>
        <dbReference type="EMBL" id="MCM1982106.1"/>
    </source>
</evidence>
<accession>A0ABD4T119</accession>
<feature type="compositionally biased region" description="Basic and acidic residues" evidence="1">
    <location>
        <begin position="102"/>
        <end position="116"/>
    </location>
</feature>
<evidence type="ECO:0000256" key="1">
    <source>
        <dbReference type="SAM" id="MobiDB-lite"/>
    </source>
</evidence>
<dbReference type="AlphaFoldDB" id="A0ABD4T119"/>
<sequence length="260" mass="28552">MTLYSQFRAQYPTASLTADLLVSEPGHYVVQAVVKIGDVPLASGLSAASAVEVAEDQARARALVVLGFEDLAPSPSVQVTDRRSHELPPGAPAQLSPAATSRLEDTDLSDLSHRDLSAPQDAGWTDSWNWEEEEESNAPDSMDAGLPAPQLWDRVPPGLEDGPSSPPQRIPTQGRRSPRVGRKPSPKMTKAAASRSPIDLSDIIAQTDIELKRLGWTHTEGRQFLERSYNKRSRQQLTDSELMEFLEYLKTQTVSQEPPF</sequence>
<proteinExistence type="predicted"/>
<dbReference type="RefSeq" id="WP_166280571.1">
    <property type="nucleotide sequence ID" value="NZ_JTHE03000029.1"/>
</dbReference>